<keyword evidence="3" id="KW-0677">Repeat</keyword>
<keyword evidence="4" id="KW-0175">Coiled coil</keyword>
<dbReference type="AlphaFoldDB" id="T1GQL2"/>
<evidence type="ECO:0000256" key="2">
    <source>
        <dbReference type="ARBA" id="ARBA00022553"/>
    </source>
</evidence>
<dbReference type="PANTHER" id="PTHR14978">
    <property type="entry name" value="BETA-CATENIN-LIKE PROTEIN 1 NUCLEAR ASSOCIATED PROTEIN"/>
    <property type="match status" value="1"/>
</dbReference>
<accession>T1GQL2</accession>
<dbReference type="PANTHER" id="PTHR14978:SF0">
    <property type="entry name" value="BETA-CATENIN-LIKE PROTEIN 1"/>
    <property type="match status" value="1"/>
</dbReference>
<dbReference type="STRING" id="36166.T1GQL2"/>
<keyword evidence="2" id="KW-0597">Phosphoprotein</keyword>
<sequence length="248" mass="28817">MENMFNCLCSALMERENKDKFLKGEGLQLMNLMLREKKMSRNGSLKVLDHAVSGPDGKENCNKFIDILGLRTIFPLFMKTPKRKKRILSSDEHEEHVLSVIGSLLRNCKGTQRQRLLSKFSENDFEKIDRLLELHLKYLEKVEIVDKEIDSQPRDPEVDEDEEADNNYIKRLSGGLFTLQLVDFIILEVSITSEEIKQRVIKILNLRKASMKTIRDVMREYAGNLGDNGDTDWKDQEQSHILSLVDRF</sequence>
<evidence type="ECO:0000256" key="5">
    <source>
        <dbReference type="ARBA" id="ARBA00023242"/>
    </source>
</evidence>
<evidence type="ECO:0000256" key="6">
    <source>
        <dbReference type="ARBA" id="ARBA00058456"/>
    </source>
</evidence>
<dbReference type="OMA" id="FTEHEHE"/>
<reference evidence="11" key="2">
    <citation type="submission" date="2015-06" db="UniProtKB">
        <authorList>
            <consortium name="EnsemblMetazoa"/>
        </authorList>
    </citation>
    <scope>IDENTIFICATION</scope>
</reference>
<protein>
    <recommendedName>
        <fullName evidence="8">Beta-catenin-like protein 1</fullName>
    </recommendedName>
    <alternativeName>
        <fullName evidence="9">Nuclear-associated protein</fullName>
    </alternativeName>
</protein>
<dbReference type="InterPro" id="IPR011989">
    <property type="entry name" value="ARM-like"/>
</dbReference>
<comment type="function">
    <text evidence="6">Component of the PRP19-CDC5L complex that forms an integral part of the spliceosome and is required for activating pre-mRNA splicing. Participates in AID/AICDA-mediated somatic hypermutation (SHM) and class-switch recombination (CSR), 2 processes resulting in the production of high-affinity, mutated isotype-switched antibodies.</text>
</comment>
<organism evidence="11 12">
    <name type="scientific">Megaselia scalaris</name>
    <name type="common">Humpbacked fly</name>
    <name type="synonym">Phora scalaris</name>
    <dbReference type="NCBI Taxonomy" id="36166"/>
    <lineage>
        <taxon>Eukaryota</taxon>
        <taxon>Metazoa</taxon>
        <taxon>Ecdysozoa</taxon>
        <taxon>Arthropoda</taxon>
        <taxon>Hexapoda</taxon>
        <taxon>Insecta</taxon>
        <taxon>Pterygota</taxon>
        <taxon>Neoptera</taxon>
        <taxon>Endopterygota</taxon>
        <taxon>Diptera</taxon>
        <taxon>Brachycera</taxon>
        <taxon>Muscomorpha</taxon>
        <taxon>Platypezoidea</taxon>
        <taxon>Phoridae</taxon>
        <taxon>Megaseliini</taxon>
        <taxon>Megaselia</taxon>
    </lineage>
</organism>
<evidence type="ECO:0000256" key="1">
    <source>
        <dbReference type="ARBA" id="ARBA00004123"/>
    </source>
</evidence>
<evidence type="ECO:0000256" key="9">
    <source>
        <dbReference type="ARBA" id="ARBA00083862"/>
    </source>
</evidence>
<evidence type="ECO:0000256" key="7">
    <source>
        <dbReference type="ARBA" id="ARBA00061776"/>
    </source>
</evidence>
<comment type="subcellular location">
    <subcellularLocation>
        <location evidence="1">Nucleus</location>
    </subcellularLocation>
</comment>
<dbReference type="GO" id="GO:0005681">
    <property type="term" value="C:spliceosomal complex"/>
    <property type="evidence" value="ECO:0007669"/>
    <property type="project" value="TreeGrafter"/>
</dbReference>
<dbReference type="EnsemblMetazoa" id="MESCA005922-RA">
    <property type="protein sequence ID" value="MESCA005922-PA"/>
    <property type="gene ID" value="MESCA005922"/>
</dbReference>
<evidence type="ECO:0000256" key="8">
    <source>
        <dbReference type="ARBA" id="ARBA00070106"/>
    </source>
</evidence>
<name>T1GQL2_MEGSC</name>
<evidence type="ECO:0000256" key="3">
    <source>
        <dbReference type="ARBA" id="ARBA00022737"/>
    </source>
</evidence>
<evidence type="ECO:0000259" key="10">
    <source>
        <dbReference type="Pfam" id="PF08216"/>
    </source>
</evidence>
<feature type="domain" description="Beta-catenin-like protein 1 N-terminal" evidence="10">
    <location>
        <begin position="1"/>
        <end position="219"/>
    </location>
</feature>
<dbReference type="InterPro" id="IPR013180">
    <property type="entry name" value="CTNNBL1_N"/>
</dbReference>
<evidence type="ECO:0000313" key="12">
    <source>
        <dbReference type="Proteomes" id="UP000015102"/>
    </source>
</evidence>
<reference evidence="12" key="1">
    <citation type="submission" date="2013-02" db="EMBL/GenBank/DDBJ databases">
        <authorList>
            <person name="Hughes D."/>
        </authorList>
    </citation>
    <scope>NUCLEOTIDE SEQUENCE</scope>
    <source>
        <strain>Durham</strain>
        <strain evidence="12">NC isolate 2 -- Noor lab</strain>
    </source>
</reference>
<evidence type="ECO:0000256" key="4">
    <source>
        <dbReference type="ARBA" id="ARBA00023054"/>
    </source>
</evidence>
<dbReference type="FunFam" id="1.25.10.10:FF:001136">
    <property type="entry name" value="Beta-catenin-like protein 1"/>
    <property type="match status" value="1"/>
</dbReference>
<keyword evidence="12" id="KW-1185">Reference proteome</keyword>
<comment type="subunit">
    <text evidence="7">Component of the PRP19-CDC5L splicing complex composed of a core complex comprising a homotetramer of PRPF19, CDC5L, PLRG1 and BCAS2, and at least three less stably associated proteins CTNNBL1, CWC15 and HSPA8. Interacts directly with CWC15 and CDC5L in the complex. Interacts with AICDA; the interaction is important for the antibody diversification activity of AICDA. Interacts with PRPF31 (via its NLS). Interacts (via its N-terminal NLS) with KPNA1 and KPNA2.</text>
</comment>
<dbReference type="Proteomes" id="UP000015102">
    <property type="component" value="Unassembled WGS sequence"/>
</dbReference>
<dbReference type="GO" id="GO:0010467">
    <property type="term" value="P:gene expression"/>
    <property type="evidence" value="ECO:0007669"/>
    <property type="project" value="UniProtKB-ARBA"/>
</dbReference>
<dbReference type="Pfam" id="PF08216">
    <property type="entry name" value="CTNNBL"/>
    <property type="match status" value="1"/>
</dbReference>
<dbReference type="EMBL" id="CAQQ02029350">
    <property type="status" value="NOT_ANNOTATED_CDS"/>
    <property type="molecule type" value="Genomic_DNA"/>
</dbReference>
<proteinExistence type="predicted"/>
<dbReference type="Gene3D" id="1.25.10.10">
    <property type="entry name" value="Leucine-rich Repeat Variant"/>
    <property type="match status" value="1"/>
</dbReference>
<evidence type="ECO:0000313" key="11">
    <source>
        <dbReference type="EnsemblMetazoa" id="MESCA005922-PA"/>
    </source>
</evidence>
<dbReference type="HOGENOM" id="CLU_017098_2_0_1"/>
<keyword evidence="5" id="KW-0539">Nucleus</keyword>
<dbReference type="InterPro" id="IPR039678">
    <property type="entry name" value="CTNNBL1"/>
</dbReference>